<keyword evidence="3 9" id="KW-0645">Protease</keyword>
<dbReference type="GO" id="GO:0006508">
    <property type="term" value="P:proteolysis"/>
    <property type="evidence" value="ECO:0007669"/>
    <property type="project" value="UniProtKB-KW"/>
</dbReference>
<feature type="domain" description="Peptidase S1" evidence="11">
    <location>
        <begin position="140"/>
        <end position="384"/>
    </location>
</feature>
<dbReference type="SMART" id="SM00020">
    <property type="entry name" value="Tryp_SPc"/>
    <property type="match status" value="1"/>
</dbReference>
<dbReference type="PRINTS" id="PR00722">
    <property type="entry name" value="CHYMOTRYPSIN"/>
</dbReference>
<dbReference type="SUPFAM" id="SSF50494">
    <property type="entry name" value="Trypsin-like serine proteases"/>
    <property type="match status" value="1"/>
</dbReference>
<evidence type="ECO:0000256" key="9">
    <source>
        <dbReference type="RuleBase" id="RU363034"/>
    </source>
</evidence>
<evidence type="ECO:0000313" key="13">
    <source>
        <dbReference type="Proteomes" id="UP000821837"/>
    </source>
</evidence>
<reference evidence="12" key="1">
    <citation type="journal article" date="2020" name="Cell">
        <title>Large-Scale Comparative Analyses of Tick Genomes Elucidate Their Genetic Diversity and Vector Capacities.</title>
        <authorList>
            <consortium name="Tick Genome and Microbiome Consortium (TIGMIC)"/>
            <person name="Jia N."/>
            <person name="Wang J."/>
            <person name="Shi W."/>
            <person name="Du L."/>
            <person name="Sun Y."/>
            <person name="Zhan W."/>
            <person name="Jiang J.F."/>
            <person name="Wang Q."/>
            <person name="Zhang B."/>
            <person name="Ji P."/>
            <person name="Bell-Sakyi L."/>
            <person name="Cui X.M."/>
            <person name="Yuan T.T."/>
            <person name="Jiang B.G."/>
            <person name="Yang W.F."/>
            <person name="Lam T.T."/>
            <person name="Chang Q.C."/>
            <person name="Ding S.J."/>
            <person name="Wang X.J."/>
            <person name="Zhu J.G."/>
            <person name="Ruan X.D."/>
            <person name="Zhao L."/>
            <person name="Wei J.T."/>
            <person name="Ye R.Z."/>
            <person name="Que T.C."/>
            <person name="Du C.H."/>
            <person name="Zhou Y.H."/>
            <person name="Cheng J.X."/>
            <person name="Dai P.F."/>
            <person name="Guo W.B."/>
            <person name="Han X.H."/>
            <person name="Huang E.J."/>
            <person name="Li L.F."/>
            <person name="Wei W."/>
            <person name="Gao Y.C."/>
            <person name="Liu J.Z."/>
            <person name="Shao H.Z."/>
            <person name="Wang X."/>
            <person name="Wang C.C."/>
            <person name="Yang T.C."/>
            <person name="Huo Q.B."/>
            <person name="Li W."/>
            <person name="Chen H.Y."/>
            <person name="Chen S.E."/>
            <person name="Zhou L.G."/>
            <person name="Ni X.B."/>
            <person name="Tian J.H."/>
            <person name="Sheng Y."/>
            <person name="Liu T."/>
            <person name="Pan Y.S."/>
            <person name="Xia L.Y."/>
            <person name="Li J."/>
            <person name="Zhao F."/>
            <person name="Cao W.C."/>
        </authorList>
    </citation>
    <scope>NUCLEOTIDE SEQUENCE</scope>
    <source>
        <strain evidence="12">Rsan-2018</strain>
    </source>
</reference>
<feature type="compositionally biased region" description="Polar residues" evidence="10">
    <location>
        <begin position="107"/>
        <end position="116"/>
    </location>
</feature>
<dbReference type="PROSITE" id="PS00134">
    <property type="entry name" value="TRYPSIN_HIS"/>
    <property type="match status" value="1"/>
</dbReference>
<keyword evidence="13" id="KW-1185">Reference proteome</keyword>
<keyword evidence="6 9" id="KW-0720">Serine protease</keyword>
<dbReference type="GO" id="GO:0004252">
    <property type="term" value="F:serine-type endopeptidase activity"/>
    <property type="evidence" value="ECO:0007669"/>
    <property type="project" value="InterPro"/>
</dbReference>
<dbReference type="InterPro" id="IPR043504">
    <property type="entry name" value="Peptidase_S1_PA_chymotrypsin"/>
</dbReference>
<dbReference type="CDD" id="cd00190">
    <property type="entry name" value="Tryp_SPc"/>
    <property type="match status" value="1"/>
</dbReference>
<protein>
    <recommendedName>
        <fullName evidence="11">Peptidase S1 domain-containing protein</fullName>
    </recommendedName>
</protein>
<name>A0A9D4Q5M3_RHISA</name>
<keyword evidence="4" id="KW-0732">Signal</keyword>
<dbReference type="OMA" id="WTEFQPK"/>
<feature type="region of interest" description="Disordered" evidence="10">
    <location>
        <begin position="107"/>
        <end position="146"/>
    </location>
</feature>
<dbReference type="InterPro" id="IPR018114">
    <property type="entry name" value="TRYPSIN_HIS"/>
</dbReference>
<proteinExistence type="predicted"/>
<dbReference type="PROSITE" id="PS00135">
    <property type="entry name" value="TRYPSIN_SER"/>
    <property type="match status" value="1"/>
</dbReference>
<comment type="caution">
    <text evidence="12">The sequence shown here is derived from an EMBL/GenBank/DDBJ whole genome shotgun (WGS) entry which is preliminary data.</text>
</comment>
<dbReference type="InterPro" id="IPR001254">
    <property type="entry name" value="Trypsin_dom"/>
</dbReference>
<dbReference type="Proteomes" id="UP000821837">
    <property type="component" value="Unassembled WGS sequence"/>
</dbReference>
<gene>
    <name evidence="12" type="ORF">HPB52_005548</name>
</gene>
<keyword evidence="7" id="KW-0865">Zymogen</keyword>
<dbReference type="OrthoDB" id="10012881at2759"/>
<sequence>MESAVDLFSRSAFRLFNMPAVLVILGSAVVLLQLSPVRCETDWTEFQPKECRASVSGGGRTPGRCVPLTWCPPLVAVAGRGRRPRPCGFHDSTVLVCCPSPDVVNPTTPNTGTLSSRRPDDEGPRNEPGCGAVVDDPGAVTNGPNGDVRLTRSAWPWVAAIYKGDKFLCGGSLLDANTVLTAAHCFPDYRNNARMYKVRVGILEVNETASSHSATIPVASIRLHERYRTDRHYNDIALVKTAGKASYGSHIGPVCLPQPDLKLGGQVVVLGWGHTAFGGRYAHRLQEGRVSVISNEECDEIMRRSSSYWVATPDGITEDFVCAVNHTGVDACQGDSGGPLLALGLDFRWNVVGVVSFGIGCGGRFPGAYTRVTTFLDWIARNRD</sequence>
<evidence type="ECO:0000313" key="12">
    <source>
        <dbReference type="EMBL" id="KAH7968063.1"/>
    </source>
</evidence>
<evidence type="ECO:0000256" key="10">
    <source>
        <dbReference type="SAM" id="MobiDB-lite"/>
    </source>
</evidence>
<dbReference type="Pfam" id="PF00089">
    <property type="entry name" value="Trypsin"/>
    <property type="match status" value="1"/>
</dbReference>
<evidence type="ECO:0000256" key="8">
    <source>
        <dbReference type="ARBA" id="ARBA00023157"/>
    </source>
</evidence>
<evidence type="ECO:0000256" key="5">
    <source>
        <dbReference type="ARBA" id="ARBA00022801"/>
    </source>
</evidence>
<dbReference type="InterPro" id="IPR009003">
    <property type="entry name" value="Peptidase_S1_PA"/>
</dbReference>
<dbReference type="AlphaFoldDB" id="A0A9D4Q5M3"/>
<organism evidence="12 13">
    <name type="scientific">Rhipicephalus sanguineus</name>
    <name type="common">Brown dog tick</name>
    <name type="synonym">Ixodes sanguineus</name>
    <dbReference type="NCBI Taxonomy" id="34632"/>
    <lineage>
        <taxon>Eukaryota</taxon>
        <taxon>Metazoa</taxon>
        <taxon>Ecdysozoa</taxon>
        <taxon>Arthropoda</taxon>
        <taxon>Chelicerata</taxon>
        <taxon>Arachnida</taxon>
        <taxon>Acari</taxon>
        <taxon>Parasitiformes</taxon>
        <taxon>Ixodida</taxon>
        <taxon>Ixodoidea</taxon>
        <taxon>Ixodidae</taxon>
        <taxon>Rhipicephalinae</taxon>
        <taxon>Rhipicephalus</taxon>
        <taxon>Rhipicephalus</taxon>
    </lineage>
</organism>
<evidence type="ECO:0000256" key="1">
    <source>
        <dbReference type="ARBA" id="ARBA00004613"/>
    </source>
</evidence>
<evidence type="ECO:0000256" key="3">
    <source>
        <dbReference type="ARBA" id="ARBA00022670"/>
    </source>
</evidence>
<keyword evidence="2" id="KW-0964">Secreted</keyword>
<reference evidence="12" key="2">
    <citation type="submission" date="2021-09" db="EMBL/GenBank/DDBJ databases">
        <authorList>
            <person name="Jia N."/>
            <person name="Wang J."/>
            <person name="Shi W."/>
            <person name="Du L."/>
            <person name="Sun Y."/>
            <person name="Zhan W."/>
            <person name="Jiang J."/>
            <person name="Wang Q."/>
            <person name="Zhang B."/>
            <person name="Ji P."/>
            <person name="Sakyi L.B."/>
            <person name="Cui X."/>
            <person name="Yuan T."/>
            <person name="Jiang B."/>
            <person name="Yang W."/>
            <person name="Lam T.T.-Y."/>
            <person name="Chang Q."/>
            <person name="Ding S."/>
            <person name="Wang X."/>
            <person name="Zhu J."/>
            <person name="Ruan X."/>
            <person name="Zhao L."/>
            <person name="Wei J."/>
            <person name="Que T."/>
            <person name="Du C."/>
            <person name="Cheng J."/>
            <person name="Dai P."/>
            <person name="Han X."/>
            <person name="Huang E."/>
            <person name="Gao Y."/>
            <person name="Liu J."/>
            <person name="Shao H."/>
            <person name="Ye R."/>
            <person name="Li L."/>
            <person name="Wei W."/>
            <person name="Wang X."/>
            <person name="Wang C."/>
            <person name="Huo Q."/>
            <person name="Li W."/>
            <person name="Guo W."/>
            <person name="Chen H."/>
            <person name="Chen S."/>
            <person name="Zhou L."/>
            <person name="Zhou L."/>
            <person name="Ni X."/>
            <person name="Tian J."/>
            <person name="Zhou Y."/>
            <person name="Sheng Y."/>
            <person name="Liu T."/>
            <person name="Pan Y."/>
            <person name="Xia L."/>
            <person name="Li J."/>
            <person name="Zhao F."/>
            <person name="Cao W."/>
        </authorList>
    </citation>
    <scope>NUCLEOTIDE SEQUENCE</scope>
    <source>
        <strain evidence="12">Rsan-2018</strain>
        <tissue evidence="12">Larvae</tissue>
    </source>
</reference>
<keyword evidence="5 9" id="KW-0378">Hydrolase</keyword>
<dbReference type="VEuPathDB" id="VectorBase:RSAN_042369"/>
<dbReference type="GO" id="GO:0005576">
    <property type="term" value="C:extracellular region"/>
    <property type="evidence" value="ECO:0007669"/>
    <property type="project" value="UniProtKB-SubCell"/>
</dbReference>
<evidence type="ECO:0000256" key="2">
    <source>
        <dbReference type="ARBA" id="ARBA00022525"/>
    </source>
</evidence>
<dbReference type="FunFam" id="2.40.10.10:FF:000146">
    <property type="entry name" value="Serine protease 53"/>
    <property type="match status" value="1"/>
</dbReference>
<accession>A0A9D4Q5M3</accession>
<keyword evidence="8" id="KW-1015">Disulfide bond</keyword>
<dbReference type="InterPro" id="IPR001314">
    <property type="entry name" value="Peptidase_S1A"/>
</dbReference>
<evidence type="ECO:0000256" key="7">
    <source>
        <dbReference type="ARBA" id="ARBA00023145"/>
    </source>
</evidence>
<evidence type="ECO:0000256" key="4">
    <source>
        <dbReference type="ARBA" id="ARBA00022729"/>
    </source>
</evidence>
<dbReference type="EMBL" id="JABSTV010001248">
    <property type="protein sequence ID" value="KAH7968063.1"/>
    <property type="molecule type" value="Genomic_DNA"/>
</dbReference>
<dbReference type="PANTHER" id="PTHR24252">
    <property type="entry name" value="ACROSIN-RELATED"/>
    <property type="match status" value="1"/>
</dbReference>
<dbReference type="PANTHER" id="PTHR24252:SF7">
    <property type="entry name" value="HYALIN"/>
    <property type="match status" value="1"/>
</dbReference>
<dbReference type="PROSITE" id="PS50240">
    <property type="entry name" value="TRYPSIN_DOM"/>
    <property type="match status" value="1"/>
</dbReference>
<evidence type="ECO:0000256" key="6">
    <source>
        <dbReference type="ARBA" id="ARBA00022825"/>
    </source>
</evidence>
<dbReference type="Gene3D" id="2.40.10.10">
    <property type="entry name" value="Trypsin-like serine proteases"/>
    <property type="match status" value="1"/>
</dbReference>
<comment type="subcellular location">
    <subcellularLocation>
        <location evidence="1">Secreted</location>
    </subcellularLocation>
</comment>
<evidence type="ECO:0000259" key="11">
    <source>
        <dbReference type="PROSITE" id="PS50240"/>
    </source>
</evidence>
<dbReference type="InterPro" id="IPR033116">
    <property type="entry name" value="TRYPSIN_SER"/>
</dbReference>